<reference evidence="2" key="1">
    <citation type="journal article" date="2019" name="Int. J. Syst. Evol. Microbiol.">
        <title>The Global Catalogue of Microorganisms (GCM) 10K type strain sequencing project: providing services to taxonomists for standard genome sequencing and annotation.</title>
        <authorList>
            <consortium name="The Broad Institute Genomics Platform"/>
            <consortium name="The Broad Institute Genome Sequencing Center for Infectious Disease"/>
            <person name="Wu L."/>
            <person name="Ma J."/>
        </authorList>
    </citation>
    <scope>NUCLEOTIDE SEQUENCE [LARGE SCALE GENOMIC DNA]</scope>
    <source>
        <strain evidence="2">JCM 18303</strain>
    </source>
</reference>
<evidence type="ECO:0000313" key="2">
    <source>
        <dbReference type="Proteomes" id="UP001428817"/>
    </source>
</evidence>
<accession>A0ABP9PYM5</accession>
<comment type="caution">
    <text evidence="1">The sequence shown here is derived from an EMBL/GenBank/DDBJ whole genome shotgun (WGS) entry which is preliminary data.</text>
</comment>
<dbReference type="EMBL" id="BAABJP010000008">
    <property type="protein sequence ID" value="GAA5154344.1"/>
    <property type="molecule type" value="Genomic_DNA"/>
</dbReference>
<organism evidence="1 2">
    <name type="scientific">Pseudonocardia eucalypti</name>
    <dbReference type="NCBI Taxonomy" id="648755"/>
    <lineage>
        <taxon>Bacteria</taxon>
        <taxon>Bacillati</taxon>
        <taxon>Actinomycetota</taxon>
        <taxon>Actinomycetes</taxon>
        <taxon>Pseudonocardiales</taxon>
        <taxon>Pseudonocardiaceae</taxon>
        <taxon>Pseudonocardia</taxon>
    </lineage>
</organism>
<evidence type="ECO:0000313" key="1">
    <source>
        <dbReference type="EMBL" id="GAA5154344.1"/>
    </source>
</evidence>
<gene>
    <name evidence="1" type="ORF">GCM10023321_26000</name>
</gene>
<proteinExistence type="predicted"/>
<protein>
    <submittedName>
        <fullName evidence="1">Uncharacterized protein</fullName>
    </submittedName>
</protein>
<sequence length="90" mass="10324">MTHVREQPLAVKFLIEVWTQEQSEPLYSYEAELSFPRSKVLRESAERMGAPLETAAYIIFQSQVQQELRTHWPGCTIKVRPASPLSFTTG</sequence>
<name>A0ABP9PYM5_9PSEU</name>
<keyword evidence="2" id="KW-1185">Reference proteome</keyword>
<dbReference type="Proteomes" id="UP001428817">
    <property type="component" value="Unassembled WGS sequence"/>
</dbReference>